<feature type="domain" description="EGF-like" evidence="12">
    <location>
        <begin position="281"/>
        <end position="319"/>
    </location>
</feature>
<evidence type="ECO:0000256" key="6">
    <source>
        <dbReference type="ARBA" id="ARBA00023157"/>
    </source>
</evidence>
<dbReference type="Ensembl" id="ENSCMIT00000021735.1">
    <property type="protein sequence ID" value="ENSCMIP00000021350.1"/>
    <property type="gene ID" value="ENSCMIG00000009727.1"/>
</dbReference>
<feature type="domain" description="FAS1" evidence="13">
    <location>
        <begin position="1004"/>
        <end position="1128"/>
    </location>
</feature>
<dbReference type="PROSITE" id="PS50963">
    <property type="entry name" value="LINK_2"/>
    <property type="match status" value="1"/>
</dbReference>
<feature type="disulfide bond" evidence="10">
    <location>
        <begin position="96"/>
        <end position="105"/>
    </location>
</feature>
<dbReference type="InterPro" id="IPR000538">
    <property type="entry name" value="Link_dom"/>
</dbReference>
<reference evidence="15" key="4">
    <citation type="submission" date="2025-08" db="UniProtKB">
        <authorList>
            <consortium name="Ensembl"/>
        </authorList>
    </citation>
    <scope>IDENTIFICATION</scope>
</reference>
<keyword evidence="9" id="KW-0424">Laminin EGF-like domain</keyword>
<keyword evidence="4" id="KW-1133">Transmembrane helix</keyword>
<evidence type="ECO:0000259" key="14">
    <source>
        <dbReference type="PROSITE" id="PS50963"/>
    </source>
</evidence>
<dbReference type="PROSITE" id="PS01241">
    <property type="entry name" value="LINK_1"/>
    <property type="match status" value="1"/>
</dbReference>
<feature type="domain" description="Link" evidence="14">
    <location>
        <begin position="2045"/>
        <end position="2138"/>
    </location>
</feature>
<evidence type="ECO:0000256" key="1">
    <source>
        <dbReference type="ARBA" id="ARBA00004479"/>
    </source>
</evidence>
<feature type="domain" description="EGF-like" evidence="12">
    <location>
        <begin position="798"/>
        <end position="840"/>
    </location>
</feature>
<dbReference type="SMART" id="SM00181">
    <property type="entry name" value="EGF"/>
    <property type="match status" value="22"/>
</dbReference>
<dbReference type="GO" id="GO:0007155">
    <property type="term" value="P:cell adhesion"/>
    <property type="evidence" value="ECO:0007669"/>
    <property type="project" value="InterPro"/>
</dbReference>
<keyword evidence="2 10" id="KW-0245">EGF-like domain</keyword>
<dbReference type="InterPro" id="IPR000782">
    <property type="entry name" value="FAS1_domain"/>
</dbReference>
<dbReference type="FunFam" id="3.10.100.10:FF:000001">
    <property type="entry name" value="Hyaluronan proteoglycan link protein 1"/>
    <property type="match status" value="1"/>
</dbReference>
<feature type="domain" description="EGF-like" evidence="12">
    <location>
        <begin position="1331"/>
        <end position="1372"/>
    </location>
</feature>
<dbReference type="GO" id="GO:0005540">
    <property type="term" value="F:hyaluronic acid binding"/>
    <property type="evidence" value="ECO:0007669"/>
    <property type="project" value="InterPro"/>
</dbReference>
<feature type="domain" description="EGF-like" evidence="12">
    <location>
        <begin position="1404"/>
        <end position="1443"/>
    </location>
</feature>
<feature type="disulfide bond" evidence="11">
    <location>
        <begin position="2091"/>
        <end position="2112"/>
    </location>
</feature>
<evidence type="ECO:0000256" key="2">
    <source>
        <dbReference type="ARBA" id="ARBA00022536"/>
    </source>
</evidence>
<dbReference type="GeneTree" id="ENSGT00940000156566"/>
<protein>
    <submittedName>
        <fullName evidence="15">Stabilin 2</fullName>
    </submittedName>
</protein>
<dbReference type="SMART" id="SM00554">
    <property type="entry name" value="FAS1"/>
    <property type="match status" value="7"/>
</dbReference>
<dbReference type="SUPFAM" id="SSF56436">
    <property type="entry name" value="C-type lectin-like"/>
    <property type="match status" value="1"/>
</dbReference>
<dbReference type="InterPro" id="IPR056806">
    <property type="entry name" value="EGF_STAB1-2"/>
</dbReference>
<dbReference type="PROSITE" id="PS01186">
    <property type="entry name" value="EGF_2"/>
    <property type="match status" value="8"/>
</dbReference>
<accession>A0A4W3I1L9</accession>
<dbReference type="PANTHER" id="PTHR24038">
    <property type="entry name" value="STABILIN"/>
    <property type="match status" value="1"/>
</dbReference>
<dbReference type="Gene3D" id="3.10.100.10">
    <property type="entry name" value="Mannose-Binding Protein A, subunit A"/>
    <property type="match status" value="1"/>
</dbReference>
<dbReference type="GO" id="GO:0016020">
    <property type="term" value="C:membrane"/>
    <property type="evidence" value="ECO:0007669"/>
    <property type="project" value="UniProtKB-SubCell"/>
</dbReference>
<feature type="domain" description="FAS1" evidence="13">
    <location>
        <begin position="1445"/>
        <end position="1573"/>
    </location>
</feature>
<feature type="domain" description="FAS1" evidence="13">
    <location>
        <begin position="1589"/>
        <end position="1728"/>
    </location>
</feature>
<dbReference type="InterPro" id="IPR000742">
    <property type="entry name" value="EGF"/>
</dbReference>
<reference evidence="16" key="1">
    <citation type="journal article" date="2006" name="Science">
        <title>Ancient noncoding elements conserved in the human genome.</title>
        <authorList>
            <person name="Venkatesh B."/>
            <person name="Kirkness E.F."/>
            <person name="Loh Y.H."/>
            <person name="Halpern A.L."/>
            <person name="Lee A.P."/>
            <person name="Johnson J."/>
            <person name="Dandona N."/>
            <person name="Viswanathan L.D."/>
            <person name="Tay A."/>
            <person name="Venter J.C."/>
            <person name="Strausberg R.L."/>
            <person name="Brenner S."/>
        </authorList>
    </citation>
    <scope>NUCLEOTIDE SEQUENCE [LARGE SCALE GENOMIC DNA]</scope>
</reference>
<dbReference type="FunFam" id="2.30.180.10:FF:000017">
    <property type="entry name" value="Stabilin 2"/>
    <property type="match status" value="1"/>
</dbReference>
<evidence type="ECO:0000313" key="15">
    <source>
        <dbReference type="Ensembl" id="ENSCMIP00000021350.1"/>
    </source>
</evidence>
<dbReference type="PROSITE" id="PS50026">
    <property type="entry name" value="EGF_3"/>
    <property type="match status" value="15"/>
</dbReference>
<dbReference type="InterPro" id="IPR016186">
    <property type="entry name" value="C-type_lectin-like/link_sf"/>
</dbReference>
<evidence type="ECO:0000313" key="16">
    <source>
        <dbReference type="Proteomes" id="UP000314986"/>
    </source>
</evidence>
<dbReference type="InParanoid" id="A0A4W3I1L9"/>
<feature type="disulfide bond" evidence="10">
    <location>
        <begin position="141"/>
        <end position="150"/>
    </location>
</feature>
<evidence type="ECO:0000256" key="7">
    <source>
        <dbReference type="ARBA" id="ARBA00023170"/>
    </source>
</evidence>
<evidence type="ECO:0000256" key="11">
    <source>
        <dbReference type="PROSITE-ProRule" id="PRU00323"/>
    </source>
</evidence>
<evidence type="ECO:0000256" key="9">
    <source>
        <dbReference type="ARBA" id="ARBA00023292"/>
    </source>
</evidence>
<keyword evidence="16" id="KW-1185">Reference proteome</keyword>
<organism evidence="15 16">
    <name type="scientific">Callorhinchus milii</name>
    <name type="common">Ghost shark</name>
    <dbReference type="NCBI Taxonomy" id="7868"/>
    <lineage>
        <taxon>Eukaryota</taxon>
        <taxon>Metazoa</taxon>
        <taxon>Chordata</taxon>
        <taxon>Craniata</taxon>
        <taxon>Vertebrata</taxon>
        <taxon>Chondrichthyes</taxon>
        <taxon>Holocephali</taxon>
        <taxon>Chimaeriformes</taxon>
        <taxon>Callorhinchidae</taxon>
        <taxon>Callorhinchus</taxon>
    </lineage>
</organism>
<feature type="domain" description="EGF-like" evidence="12">
    <location>
        <begin position="714"/>
        <end position="754"/>
    </location>
</feature>
<keyword evidence="6 10" id="KW-1015">Disulfide bond</keyword>
<feature type="domain" description="EGF-like" evidence="12">
    <location>
        <begin position="755"/>
        <end position="797"/>
    </location>
</feature>
<dbReference type="Pfam" id="PF24887">
    <property type="entry name" value="EGF_STAB1-2"/>
    <property type="match status" value="2"/>
</dbReference>
<evidence type="ECO:0000256" key="10">
    <source>
        <dbReference type="PROSITE-ProRule" id="PRU00076"/>
    </source>
</evidence>
<dbReference type="Gene3D" id="2.170.300.10">
    <property type="entry name" value="Tie2 ligand-binding domain superfamily"/>
    <property type="match status" value="1"/>
</dbReference>
<evidence type="ECO:0000256" key="3">
    <source>
        <dbReference type="ARBA" id="ARBA00022692"/>
    </source>
</evidence>
<dbReference type="SMART" id="SM00180">
    <property type="entry name" value="EGF_Lam"/>
    <property type="match status" value="3"/>
</dbReference>
<keyword evidence="5" id="KW-0472">Membrane</keyword>
<dbReference type="SMART" id="SM00445">
    <property type="entry name" value="LINK"/>
    <property type="match status" value="1"/>
</dbReference>
<dbReference type="OMA" id="NNKSEMW"/>
<dbReference type="Pfam" id="PF00193">
    <property type="entry name" value="Xlink"/>
    <property type="match status" value="1"/>
</dbReference>
<dbReference type="PANTHER" id="PTHR24038:SF0">
    <property type="entry name" value="STABILIN-2"/>
    <property type="match status" value="1"/>
</dbReference>
<dbReference type="InterPro" id="IPR016187">
    <property type="entry name" value="CTDL_fold"/>
</dbReference>
<reference evidence="15" key="5">
    <citation type="submission" date="2025-09" db="UniProtKB">
        <authorList>
            <consortium name="Ensembl"/>
        </authorList>
    </citation>
    <scope>IDENTIFICATION</scope>
</reference>
<feature type="disulfide bond" evidence="10">
    <location>
        <begin position="1879"/>
        <end position="1888"/>
    </location>
</feature>
<feature type="disulfide bond" evidence="10">
    <location>
        <begin position="654"/>
        <end position="663"/>
    </location>
</feature>
<evidence type="ECO:0000256" key="8">
    <source>
        <dbReference type="ARBA" id="ARBA00023180"/>
    </source>
</evidence>
<feature type="disulfide bond" evidence="11">
    <location>
        <begin position="2067"/>
        <end position="2136"/>
    </location>
</feature>
<evidence type="ECO:0000256" key="5">
    <source>
        <dbReference type="ARBA" id="ARBA00023136"/>
    </source>
</evidence>
<feature type="domain" description="FAS1" evidence="13">
    <location>
        <begin position="2158"/>
        <end position="2298"/>
    </location>
</feature>
<dbReference type="SUPFAM" id="SSF57196">
    <property type="entry name" value="EGF/Laminin"/>
    <property type="match status" value="1"/>
</dbReference>
<dbReference type="CDD" id="cd00055">
    <property type="entry name" value="EGF_Lam"/>
    <property type="match status" value="1"/>
</dbReference>
<dbReference type="Pfam" id="PF12947">
    <property type="entry name" value="EGF_3"/>
    <property type="match status" value="8"/>
</dbReference>
<feature type="disulfide bond" evidence="10">
    <location>
        <begin position="1835"/>
        <end position="1844"/>
    </location>
</feature>
<feature type="domain" description="EGF-like" evidence="12">
    <location>
        <begin position="66"/>
        <end position="106"/>
    </location>
</feature>
<feature type="disulfide bond" evidence="10">
    <location>
        <begin position="1237"/>
        <end position="1246"/>
    </location>
</feature>
<evidence type="ECO:0000259" key="12">
    <source>
        <dbReference type="PROSITE" id="PS50026"/>
    </source>
</evidence>
<dbReference type="Proteomes" id="UP000314986">
    <property type="component" value="Unassembled WGS sequence"/>
</dbReference>
<dbReference type="PROSITE" id="PS01248">
    <property type="entry name" value="EGF_LAM_1"/>
    <property type="match status" value="2"/>
</dbReference>
<dbReference type="InterPro" id="IPR024731">
    <property type="entry name" value="NELL2-like_EGF"/>
</dbReference>
<feature type="domain" description="EGF-like" evidence="12">
    <location>
        <begin position="1970"/>
        <end position="2012"/>
    </location>
</feature>
<sequence>PCRSCPLNTKIRCAPGYLQMTKGFGARNCRYKIPLRMYSLSVIGCRHSCSKLFTEPQCCSGYWGVDCMECPGGAGLPCSDKGICFDGMGGNGVCNCTVGFGGVGCENCAKENLYGVDCASECECVHGECNSGVTGNGMCTCYSGYTGAKCDESIPACRALKCPDKARCSEEMDTGKLVCKCLPNYHSKNGSMLCEPINPCLSNVCGLNAKCTYLGPNQKKCTCQESYHGDGQICLPIDPCQKGFGDCLTNSTVCVYDGPGKSHCECKDGYVNLLAGAGCSLFDVCETNNTCDKNAKCLTISPGQIECTCNKGYTGDGSICYGSIMQRIKDLHTQSGGRWQGRLTSAIYSWPLTNLGPFTLFLPTDKAFNGININTIISDKERTQYLAKLHIIAGQMSLEDLNATDVFYTLTGRSGEMISKDRDKQLSLRIYGSRKKGTILQGNLVASNGLIHIIDQVMDGVEPTIKSSKEYYLPIYLPPVSSPGPFTVFIPSNRAFGSMKDEILDYLLSPECIIFYPIKRLSLANQLVTVNISHNDAGITDANAIGKNGRIYSLDAVLIPHSILPILPQRCDDVSYRIRKESYSRGCFYRSFMKNLFFPSKGCARNCNETVIVRKCCKGFYGASCRPCSGGFINACSGNGQCMDGLNGNGTCICDDNFKGSSCHICSNPNKYGPNCAQTCKCIHGECDNKLTSEGACKPNSCKEGYIGKFCERHTTSCGPSVQFCHVQANCEYRKGTLSCVCKPNYEGDGSYCEEQNPCLAPNRGGCSANAVCNKQGPGRHLCQCLPGWTGDGEDCTEINNCLLENHGGCHMNANCIYGGPGQNDCECKKGFRGNGIECEEINPCLEENGGCHYMAMCTYSSPGIRSCRCQQGYVGDGNICYGNAVMVSHLMQHLYNIDAFLNQELSEAPNITLLVPSQQAIDSMNNDKREFWLQEKQLPNLVKYVQVWLLSYKIYNFITNVYNSTATMLLSAKIIDSDVALTNGIMHIIDKVLIPDQLMSDDSMDLLSRLGQNAEYSQFRAFMIKYNLAAQVEAASSYTVFSLSNDVIENYCKKNNSEDLMRYHIILDQKLMESDLHNGMHRETMLGISYQVGFFHKENQLFVNDVLMNFTDEETDKGVIHGLTDVLKFLINRCDTNDTTVLQGKCINCQYKPDCPQGSVPAEGNKNNCIFIRYVLGKRVMYLGCQTNCIKTVITRDCCAGYFGHQCQACPGNGMDSCLGNGICQDGINGTGVCVCEEGFAGTACETCIPGHYGIHCDQECACAHGKCKEGINGDGLCECIVGWRGVKCDIGESEFTTIFCTLYCISKADGTRICGCAAGFRGNGTFCEAVNACETGNGNCSLNAYCKRTVPGERVCVCQNGYTGDGLVCIGKNKTFIVHFKMEKGTCNCLSGYEGDGTSCAPLNPCRMKNGGCSEFANCNHTGPNQRSCQCLSSYIGDGFTCKGTIYKELTMNAVSSHFFYQLQLNGVVELGGSGPFTVFVPTSEAIKKEAMLSEWTTKGQMAQILRYHIVACNQLLYNQLVSKKTLTTVHGEPIRFSFVQNVLYVNNDARIVTSDVLNANGVIHFIDKVLVPQRIQVIPKDVLGYKFQNLSTVAAQNGYSLFANLLQETNLLNVINDPVHKPVTLFLPKDSAMRSLPKEQQDFLYNKDNRDKLIEYLKFHIIRDIVAVDLPNSNSLKTLQGSDLSVTCGKRRNIGELYLNKRSCRITQRHLEFDSGIAYGINCLLAPPSLGGRCDVLTTFDIKGDCGSCLNTPSCPSGTKAKNKKEKCTFRGSFHLKVDGCFQQCSVLIWKPKCCSSYFGKDCRACPGGPETPCNSHGTCDDQYTGTGVCTCSAGFNGTACELCPPNRWGPECTLCNCTENGACDDGNDGQGICYCNEGWTGARCETKLVVKPVCSPSCSENAVCKENNKCECKQFYEGDGRNCKVVQLCTQNNGGCSKFSSCSQSGMKVTCRCKDGYSGDGYRCDPIDRCVNEDNGACDEHANCIVTGPNKRKCVCKDNYVGDGLRCSVKKLPINRCLQDNGNCHTNADCTDLHFEDKTIGVFHLRSDKGQYKLNFTEAQMLCTATGAVMSTYNQLHIAQQAGYHMCAAGWIYDKKACYPTTYSNPSCGGGHIGIVDYGVRPNLSETWDVFCYRMKDVQCNCKNGYVGDGYACNGNLLQVLTATNMFSSFLTELLNYSNYTLNGRRFESLLTDLTSKGTLFVPVNSGFNKNVTLSGRDIEYHFSNLSTFLYHNMENGTVIPSRIGHSLLITNKDTAPPSPEFNQQVTKLVNDRSIIAWDIIASNGIIHVIDKPLQAPLEPVSLHTILMFVSPPHCLKKYNFMVMEN</sequence>
<dbReference type="SUPFAM" id="SSF82153">
    <property type="entry name" value="FAS1 domain"/>
    <property type="match status" value="7"/>
</dbReference>
<dbReference type="InterPro" id="IPR036378">
    <property type="entry name" value="FAS1_dom_sf"/>
</dbReference>
<evidence type="ECO:0000259" key="13">
    <source>
        <dbReference type="PROSITE" id="PS50213"/>
    </source>
</evidence>
<dbReference type="FunFam" id="2.10.25.10:FF:000040">
    <property type="entry name" value="Stabilin 2"/>
    <property type="match status" value="6"/>
</dbReference>
<dbReference type="Gene3D" id="2.30.180.10">
    <property type="entry name" value="FAS1 domain"/>
    <property type="match status" value="6"/>
</dbReference>
<dbReference type="InterPro" id="IPR002049">
    <property type="entry name" value="LE_dom"/>
</dbReference>
<dbReference type="PROSITE" id="PS00022">
    <property type="entry name" value="EGF_1"/>
    <property type="match status" value="7"/>
</dbReference>
<feature type="domain" description="EGF-like" evidence="12">
    <location>
        <begin position="114"/>
        <end position="151"/>
    </location>
</feature>
<dbReference type="Pfam" id="PF02469">
    <property type="entry name" value="Fasciclin"/>
    <property type="match status" value="6"/>
</dbReference>
<reference evidence="16" key="3">
    <citation type="journal article" date="2014" name="Nature">
        <title>Elephant shark genome provides unique insights into gnathostome evolution.</title>
        <authorList>
            <consortium name="International Elephant Shark Genome Sequencing Consortium"/>
            <person name="Venkatesh B."/>
            <person name="Lee A.P."/>
            <person name="Ravi V."/>
            <person name="Maurya A.K."/>
            <person name="Lian M.M."/>
            <person name="Swann J.B."/>
            <person name="Ohta Y."/>
            <person name="Flajnik M.F."/>
            <person name="Sutoh Y."/>
            <person name="Kasahara M."/>
            <person name="Hoon S."/>
            <person name="Gangu V."/>
            <person name="Roy S.W."/>
            <person name="Irimia M."/>
            <person name="Korzh V."/>
            <person name="Kondrychyn I."/>
            <person name="Lim Z.W."/>
            <person name="Tay B.H."/>
            <person name="Tohari S."/>
            <person name="Kong K.W."/>
            <person name="Ho S."/>
            <person name="Lorente-Galdos B."/>
            <person name="Quilez J."/>
            <person name="Marques-Bonet T."/>
            <person name="Raney B.J."/>
            <person name="Ingham P.W."/>
            <person name="Tay A."/>
            <person name="Hillier L.W."/>
            <person name="Minx P."/>
            <person name="Boehm T."/>
            <person name="Wilson R.K."/>
            <person name="Brenner S."/>
            <person name="Warren W.C."/>
        </authorList>
    </citation>
    <scope>NUCLEOTIDE SEQUENCE [LARGE SCALE GENOMIC DNA]</scope>
</reference>
<feature type="domain" description="FAS1" evidence="13">
    <location>
        <begin position="872"/>
        <end position="994"/>
    </location>
</feature>
<proteinExistence type="predicted"/>
<name>A0A4W3I1L9_CALMI</name>
<evidence type="ECO:0000256" key="4">
    <source>
        <dbReference type="ARBA" id="ARBA00022989"/>
    </source>
</evidence>
<dbReference type="STRING" id="7868.ENSCMIP00000021350"/>
<feature type="disulfide bond" evidence="10">
    <location>
        <begin position="122"/>
        <end position="139"/>
    </location>
</feature>
<dbReference type="FunFam" id="2.30.180.10:FF:000018">
    <property type="entry name" value="Stabilin 2"/>
    <property type="match status" value="1"/>
</dbReference>
<reference evidence="16" key="2">
    <citation type="journal article" date="2007" name="PLoS Biol.">
        <title>Survey sequencing and comparative analysis of the elephant shark (Callorhinchus milii) genome.</title>
        <authorList>
            <person name="Venkatesh B."/>
            <person name="Kirkness E.F."/>
            <person name="Loh Y.H."/>
            <person name="Halpern A.L."/>
            <person name="Lee A.P."/>
            <person name="Johnson J."/>
            <person name="Dandona N."/>
            <person name="Viswanathan L.D."/>
            <person name="Tay A."/>
            <person name="Venter J.C."/>
            <person name="Strausberg R.L."/>
            <person name="Brenner S."/>
        </authorList>
    </citation>
    <scope>NUCLEOTIDE SEQUENCE [LARGE SCALE GENOMIC DNA]</scope>
</reference>
<feature type="domain" description="EGF-like" evidence="12">
    <location>
        <begin position="626"/>
        <end position="664"/>
    </location>
</feature>
<keyword evidence="8" id="KW-0325">Glycoprotein</keyword>
<feature type="domain" description="EGF-like" evidence="12">
    <location>
        <begin position="196"/>
        <end position="235"/>
    </location>
</feature>
<comment type="caution">
    <text evidence="10">Lacks conserved residue(s) required for the propagation of feature annotation.</text>
</comment>
<gene>
    <name evidence="15" type="primary">stab2</name>
</gene>
<feature type="domain" description="FAS1" evidence="13">
    <location>
        <begin position="321"/>
        <end position="458"/>
    </location>
</feature>
<feature type="domain" description="EGF-like" evidence="12">
    <location>
        <begin position="1215"/>
        <end position="1247"/>
    </location>
</feature>
<comment type="subcellular location">
    <subcellularLocation>
        <location evidence="1">Membrane</location>
        <topology evidence="1">Single-pass type I membrane protein</topology>
    </subcellularLocation>
</comment>
<keyword evidence="7" id="KW-0675">Receptor</keyword>
<feature type="domain" description="EGF-like" evidence="12">
    <location>
        <begin position="841"/>
        <end position="882"/>
    </location>
</feature>
<dbReference type="FunFam" id="2.30.180.10:FF:000005">
    <property type="entry name" value="Stabilin 2"/>
    <property type="match status" value="2"/>
</dbReference>
<dbReference type="Gene3D" id="2.10.25.10">
    <property type="entry name" value="Laminin"/>
    <property type="match status" value="10"/>
</dbReference>
<keyword evidence="3" id="KW-0812">Transmembrane</keyword>
<feature type="domain" description="FAS1" evidence="13">
    <location>
        <begin position="454"/>
        <end position="558"/>
    </location>
</feature>
<feature type="domain" description="EGF-like" evidence="12">
    <location>
        <begin position="1805"/>
        <end position="1845"/>
    </location>
</feature>
<dbReference type="PROSITE" id="PS50213">
    <property type="entry name" value="FAS1"/>
    <property type="match status" value="7"/>
</dbReference>
<feature type="domain" description="EGF-like" evidence="12">
    <location>
        <begin position="1852"/>
        <end position="1889"/>
    </location>
</feature>